<dbReference type="AlphaFoldDB" id="A0A1E7FVE7"/>
<keyword evidence="1" id="KW-0677">Repeat</keyword>
<keyword evidence="2" id="KW-0802">TPR repeat</keyword>
<feature type="region of interest" description="Disordered" evidence="4">
    <location>
        <begin position="66"/>
        <end position="102"/>
    </location>
</feature>
<gene>
    <name evidence="5" type="ORF">FRACYDRAFT_232269</name>
</gene>
<protein>
    <recommendedName>
        <fullName evidence="7">TPR-like protein</fullName>
    </recommendedName>
</protein>
<dbReference type="PANTHER" id="PTHR45641:SF19">
    <property type="entry name" value="NEPHROCYSTIN-3"/>
    <property type="match status" value="1"/>
</dbReference>
<reference evidence="5 6" key="1">
    <citation type="submission" date="2016-09" db="EMBL/GenBank/DDBJ databases">
        <title>Extensive genetic diversity and differential bi-allelic expression allows diatom success in the polar Southern Ocean.</title>
        <authorList>
            <consortium name="DOE Joint Genome Institute"/>
            <person name="Mock T."/>
            <person name="Otillar R.P."/>
            <person name="Strauss J."/>
            <person name="Dupont C."/>
            <person name="Frickenhaus S."/>
            <person name="Maumus F."/>
            <person name="Mcmullan M."/>
            <person name="Sanges R."/>
            <person name="Schmutz J."/>
            <person name="Toseland A."/>
            <person name="Valas R."/>
            <person name="Veluchamy A."/>
            <person name="Ward B.J."/>
            <person name="Allen A."/>
            <person name="Barry K."/>
            <person name="Falciatore A."/>
            <person name="Ferrante M."/>
            <person name="Fortunato A.E."/>
            <person name="Gloeckner G."/>
            <person name="Gruber A."/>
            <person name="Hipkin R."/>
            <person name="Janech M."/>
            <person name="Kroth P."/>
            <person name="Leese F."/>
            <person name="Lindquist E."/>
            <person name="Lyon B.R."/>
            <person name="Martin J."/>
            <person name="Mayer C."/>
            <person name="Parker M."/>
            <person name="Quesneville H."/>
            <person name="Raymond J."/>
            <person name="Uhlig C."/>
            <person name="Valentin K.U."/>
            <person name="Worden A.Z."/>
            <person name="Armbrust E.V."/>
            <person name="Bowler C."/>
            <person name="Green B."/>
            <person name="Moulton V."/>
            <person name="Van Oosterhout C."/>
            <person name="Grigoriev I."/>
        </authorList>
    </citation>
    <scope>NUCLEOTIDE SEQUENCE [LARGE SCALE GENOMIC DNA]</scope>
    <source>
        <strain evidence="5 6">CCMP1102</strain>
    </source>
</reference>
<dbReference type="OrthoDB" id="3557990at2759"/>
<evidence type="ECO:0008006" key="7">
    <source>
        <dbReference type="Google" id="ProtNLM"/>
    </source>
</evidence>
<dbReference type="Gene3D" id="1.25.40.10">
    <property type="entry name" value="Tetratricopeptide repeat domain"/>
    <property type="match status" value="2"/>
</dbReference>
<feature type="region of interest" description="Disordered" evidence="4">
    <location>
        <begin position="131"/>
        <end position="152"/>
    </location>
</feature>
<evidence type="ECO:0000313" key="5">
    <source>
        <dbReference type="EMBL" id="OEU22116.1"/>
    </source>
</evidence>
<evidence type="ECO:0000256" key="4">
    <source>
        <dbReference type="SAM" id="MobiDB-lite"/>
    </source>
</evidence>
<organism evidence="5 6">
    <name type="scientific">Fragilariopsis cylindrus CCMP1102</name>
    <dbReference type="NCBI Taxonomy" id="635003"/>
    <lineage>
        <taxon>Eukaryota</taxon>
        <taxon>Sar</taxon>
        <taxon>Stramenopiles</taxon>
        <taxon>Ochrophyta</taxon>
        <taxon>Bacillariophyta</taxon>
        <taxon>Bacillariophyceae</taxon>
        <taxon>Bacillariophycidae</taxon>
        <taxon>Bacillariales</taxon>
        <taxon>Bacillariaceae</taxon>
        <taxon>Fragilariopsis</taxon>
    </lineage>
</organism>
<dbReference type="KEGG" id="fcy:FRACYDRAFT_232269"/>
<feature type="compositionally biased region" description="Basic and acidic residues" evidence="4">
    <location>
        <begin position="66"/>
        <end position="79"/>
    </location>
</feature>
<dbReference type="Pfam" id="PF13424">
    <property type="entry name" value="TPR_12"/>
    <property type="match status" value="1"/>
</dbReference>
<keyword evidence="6" id="KW-1185">Reference proteome</keyword>
<keyword evidence="3" id="KW-0175">Coiled coil</keyword>
<dbReference type="InterPro" id="IPR011990">
    <property type="entry name" value="TPR-like_helical_dom_sf"/>
</dbReference>
<dbReference type="EMBL" id="KV784353">
    <property type="protein sequence ID" value="OEU22116.1"/>
    <property type="molecule type" value="Genomic_DNA"/>
</dbReference>
<feature type="coiled-coil region" evidence="3">
    <location>
        <begin position="233"/>
        <end position="263"/>
    </location>
</feature>
<dbReference type="PANTHER" id="PTHR45641">
    <property type="entry name" value="TETRATRICOPEPTIDE REPEAT PROTEIN (AFU_ORTHOLOGUE AFUA_6G03870)"/>
    <property type="match status" value="1"/>
</dbReference>
<evidence type="ECO:0000256" key="2">
    <source>
        <dbReference type="ARBA" id="ARBA00022803"/>
    </source>
</evidence>
<dbReference type="SUPFAM" id="SSF48452">
    <property type="entry name" value="TPR-like"/>
    <property type="match status" value="1"/>
</dbReference>
<evidence type="ECO:0000313" key="6">
    <source>
        <dbReference type="Proteomes" id="UP000095751"/>
    </source>
</evidence>
<dbReference type="InParanoid" id="A0A1E7FVE7"/>
<accession>A0A1E7FVE7</accession>
<dbReference type="Proteomes" id="UP000095751">
    <property type="component" value="Unassembled WGS sequence"/>
</dbReference>
<evidence type="ECO:0000256" key="1">
    <source>
        <dbReference type="ARBA" id="ARBA00022737"/>
    </source>
</evidence>
<proteinExistence type="predicted"/>
<name>A0A1E7FVE7_9STRA</name>
<feature type="compositionally biased region" description="Low complexity" evidence="4">
    <location>
        <begin position="82"/>
        <end position="98"/>
    </location>
</feature>
<sequence>MAKDDAAMSFLENRCHDECKAIRNSSCLKGCRIAIKADRQKQQRMLKDQQESQMKMNKIRAEIEAIKEKERSINGERSRNASSELSTGNTTSNNSNNDTDGEILQRDNESAQSQDSNKIYDDQLNASMTKIATAKNGSPPPRRMIRRNKSSKQFERALSSKLTLLISNPVLEMRPKVSVRDLVFNLSDHQGDLSKVIPSPLITPKGERKISRSQENSMVFVQREHVIATTKVSSTDKNQLAKSEEEKRKMEAQRNKLDEARRCFEEGHRLCWKFQDSHSALGEYRKALFIFEGLLGKYHEDTGKTYYWVGQSLVKIEECDEALVAFSRALRIFYRVLAKNHKYRKWTDTAISEIFHEMDDPDDYNSYKAALDDSISREVAGDSFRKDKLFSQAISEYRAAIEFLQGYHPDSADLHSKIAIILRRMGEFDKALEENRFALEIYELSLGPEHPETVKTLNRTMEKKRFNHQLS</sequence>
<evidence type="ECO:0000256" key="3">
    <source>
        <dbReference type="SAM" id="Coils"/>
    </source>
</evidence>